<dbReference type="RefSeq" id="WP_154613532.1">
    <property type="nucleotide sequence ID" value="NZ_CP053660.1"/>
</dbReference>
<reference evidence="2 3" key="1">
    <citation type="submission" date="2019-10" db="EMBL/GenBank/DDBJ databases">
        <title>Nocardioides novel species isolated from the excrement of Marmot.</title>
        <authorList>
            <person name="Zhang G."/>
        </authorList>
    </citation>
    <scope>NUCLEOTIDE SEQUENCE [LARGE SCALE GENOMIC DNA]</scope>
    <source>
        <strain evidence="3">zg-579</strain>
    </source>
</reference>
<dbReference type="AlphaFoldDB" id="A0A6I3JAA3"/>
<dbReference type="Pfam" id="PF13577">
    <property type="entry name" value="SnoaL_4"/>
    <property type="match status" value="1"/>
</dbReference>
<gene>
    <name evidence="2" type="ORF">GGQ22_01380</name>
</gene>
<dbReference type="EMBL" id="WLCI01000002">
    <property type="protein sequence ID" value="MTB93725.1"/>
    <property type="molecule type" value="Genomic_DNA"/>
</dbReference>
<dbReference type="InterPro" id="IPR037401">
    <property type="entry name" value="SnoaL-like"/>
</dbReference>
<feature type="region of interest" description="Disordered" evidence="1">
    <location>
        <begin position="139"/>
        <end position="158"/>
    </location>
</feature>
<accession>A0A6I3JAA3</accession>
<evidence type="ECO:0000313" key="2">
    <source>
        <dbReference type="EMBL" id="MTB93725.1"/>
    </source>
</evidence>
<protein>
    <submittedName>
        <fullName evidence="2">Uncharacterized protein</fullName>
    </submittedName>
</protein>
<proteinExistence type="predicted"/>
<dbReference type="InterPro" id="IPR032710">
    <property type="entry name" value="NTF2-like_dom_sf"/>
</dbReference>
<feature type="compositionally biased region" description="Basic and acidic residues" evidence="1">
    <location>
        <begin position="145"/>
        <end position="158"/>
    </location>
</feature>
<dbReference type="Proteomes" id="UP000433406">
    <property type="component" value="Unassembled WGS sequence"/>
</dbReference>
<name>A0A6I3JAA3_9ACTN</name>
<dbReference type="Gene3D" id="3.10.450.50">
    <property type="match status" value="1"/>
</dbReference>
<dbReference type="SUPFAM" id="SSF54427">
    <property type="entry name" value="NTF2-like"/>
    <property type="match status" value="1"/>
</dbReference>
<keyword evidence="3" id="KW-1185">Reference proteome</keyword>
<evidence type="ECO:0000313" key="3">
    <source>
        <dbReference type="Proteomes" id="UP000433406"/>
    </source>
</evidence>
<evidence type="ECO:0000256" key="1">
    <source>
        <dbReference type="SAM" id="MobiDB-lite"/>
    </source>
</evidence>
<organism evidence="2 3">
    <name type="scientific">Nocardioides marmotae</name>
    <dbReference type="NCBI Taxonomy" id="2663857"/>
    <lineage>
        <taxon>Bacteria</taxon>
        <taxon>Bacillati</taxon>
        <taxon>Actinomycetota</taxon>
        <taxon>Actinomycetes</taxon>
        <taxon>Propionibacteriales</taxon>
        <taxon>Nocardioidaceae</taxon>
        <taxon>Nocardioides</taxon>
    </lineage>
</organism>
<sequence>MTSVSIEDRVLIRELYELFYMALNEGDADTVRSCFAPGGHVTRYDGDRVSPDGPAETGKKWAADPIGRTYQHHVTSVVVQPDPQGREDWLKVKMYFLVTAVFEAGVTVVRWSCKSVDELRKVDGEWKYWDRYITLNDDSTGPHAHPAEPHHANAGREG</sequence>
<comment type="caution">
    <text evidence="2">The sequence shown here is derived from an EMBL/GenBank/DDBJ whole genome shotgun (WGS) entry which is preliminary data.</text>
</comment>